<gene>
    <name evidence="2" type="ORF">PHAECO_LOCUS1489</name>
</gene>
<evidence type="ECO:0000313" key="2">
    <source>
        <dbReference type="EMBL" id="CAG9814013.1"/>
    </source>
</evidence>
<organism evidence="2 3">
    <name type="scientific">Phaedon cochleariae</name>
    <name type="common">Mustard beetle</name>
    <dbReference type="NCBI Taxonomy" id="80249"/>
    <lineage>
        <taxon>Eukaryota</taxon>
        <taxon>Metazoa</taxon>
        <taxon>Ecdysozoa</taxon>
        <taxon>Arthropoda</taxon>
        <taxon>Hexapoda</taxon>
        <taxon>Insecta</taxon>
        <taxon>Pterygota</taxon>
        <taxon>Neoptera</taxon>
        <taxon>Endopterygota</taxon>
        <taxon>Coleoptera</taxon>
        <taxon>Polyphaga</taxon>
        <taxon>Cucujiformia</taxon>
        <taxon>Chrysomeloidea</taxon>
        <taxon>Chrysomelidae</taxon>
        <taxon>Chrysomelinae</taxon>
        <taxon>Chrysomelini</taxon>
        <taxon>Phaedon</taxon>
    </lineage>
</organism>
<protein>
    <recommendedName>
        <fullName evidence="1">HORMA domain-containing protein</fullName>
    </recommendedName>
</protein>
<sequence length="85" mass="10023">MRSIILKFHSAQVYLENLPDDATFSIRLQTTLYSSVEFNQEPRFEDFPWIELRERDNTVSSADIVPLYTVETVFLSLQMFVEKES</sequence>
<dbReference type="EMBL" id="OU896716">
    <property type="protein sequence ID" value="CAG9814013.1"/>
    <property type="molecule type" value="Genomic_DNA"/>
</dbReference>
<dbReference type="AlphaFoldDB" id="A0A9N9SD66"/>
<proteinExistence type="predicted"/>
<evidence type="ECO:0000259" key="1">
    <source>
        <dbReference type="PROSITE" id="PS50815"/>
    </source>
</evidence>
<keyword evidence="3" id="KW-1185">Reference proteome</keyword>
<dbReference type="Proteomes" id="UP001153737">
    <property type="component" value="Chromosome 10"/>
</dbReference>
<reference evidence="2" key="1">
    <citation type="submission" date="2022-01" db="EMBL/GenBank/DDBJ databases">
        <authorList>
            <person name="King R."/>
        </authorList>
    </citation>
    <scope>NUCLEOTIDE SEQUENCE</scope>
</reference>
<dbReference type="PROSITE" id="PS50815">
    <property type="entry name" value="HORMA"/>
    <property type="match status" value="1"/>
</dbReference>
<dbReference type="OrthoDB" id="21254at2759"/>
<reference evidence="2" key="2">
    <citation type="submission" date="2022-10" db="EMBL/GenBank/DDBJ databases">
        <authorList>
            <consortium name="ENA_rothamsted_submissions"/>
            <consortium name="culmorum"/>
            <person name="King R."/>
        </authorList>
    </citation>
    <scope>NUCLEOTIDE SEQUENCE</scope>
</reference>
<feature type="domain" description="HORMA" evidence="1">
    <location>
        <begin position="1"/>
        <end position="81"/>
    </location>
</feature>
<evidence type="ECO:0000313" key="3">
    <source>
        <dbReference type="Proteomes" id="UP001153737"/>
    </source>
</evidence>
<name>A0A9N9SD66_PHACE</name>
<dbReference type="InterPro" id="IPR003511">
    <property type="entry name" value="HORMA_dom"/>
</dbReference>
<dbReference type="InterPro" id="IPR036570">
    <property type="entry name" value="HORMA_dom_sf"/>
</dbReference>
<accession>A0A9N9SD66</accession>
<dbReference type="Gene3D" id="3.30.900.10">
    <property type="entry name" value="HORMA domain"/>
    <property type="match status" value="1"/>
</dbReference>